<evidence type="ECO:0000313" key="1">
    <source>
        <dbReference type="EMBL" id="RNA18009.1"/>
    </source>
</evidence>
<dbReference type="AlphaFoldDB" id="A0A3M7R3H5"/>
<accession>A0A3M7R3H5</accession>
<keyword evidence="2" id="KW-1185">Reference proteome</keyword>
<dbReference type="Proteomes" id="UP000276133">
    <property type="component" value="Unassembled WGS sequence"/>
</dbReference>
<proteinExistence type="predicted"/>
<protein>
    <submittedName>
        <fullName evidence="1">Uncharacterized protein</fullName>
    </submittedName>
</protein>
<name>A0A3M7R3H5_BRAPC</name>
<organism evidence="1 2">
    <name type="scientific">Brachionus plicatilis</name>
    <name type="common">Marine rotifer</name>
    <name type="synonym">Brachionus muelleri</name>
    <dbReference type="NCBI Taxonomy" id="10195"/>
    <lineage>
        <taxon>Eukaryota</taxon>
        <taxon>Metazoa</taxon>
        <taxon>Spiralia</taxon>
        <taxon>Gnathifera</taxon>
        <taxon>Rotifera</taxon>
        <taxon>Eurotatoria</taxon>
        <taxon>Monogononta</taxon>
        <taxon>Pseudotrocha</taxon>
        <taxon>Ploima</taxon>
        <taxon>Brachionidae</taxon>
        <taxon>Brachionus</taxon>
    </lineage>
</organism>
<evidence type="ECO:0000313" key="2">
    <source>
        <dbReference type="Proteomes" id="UP000276133"/>
    </source>
</evidence>
<reference evidence="1 2" key="1">
    <citation type="journal article" date="2018" name="Sci. Rep.">
        <title>Genomic signatures of local adaptation to the degree of environmental predictability in rotifers.</title>
        <authorList>
            <person name="Franch-Gras L."/>
            <person name="Hahn C."/>
            <person name="Garcia-Roger E.M."/>
            <person name="Carmona M.J."/>
            <person name="Serra M."/>
            <person name="Gomez A."/>
        </authorList>
    </citation>
    <scope>NUCLEOTIDE SEQUENCE [LARGE SCALE GENOMIC DNA]</scope>
    <source>
        <strain evidence="1">HYR1</strain>
    </source>
</reference>
<dbReference type="EMBL" id="REGN01004327">
    <property type="protein sequence ID" value="RNA18009.1"/>
    <property type="molecule type" value="Genomic_DNA"/>
</dbReference>
<comment type="caution">
    <text evidence="1">The sequence shown here is derived from an EMBL/GenBank/DDBJ whole genome shotgun (WGS) entry which is preliminary data.</text>
</comment>
<sequence length="106" mass="12699">MFLLKKNQYWMHPKDPSVAPHYNEWIGIAFFQENETALKNQKIKKKFSQYESKTIELHINGIACLFLDKYQKSASSIFVFSTQKKFKKIKIKFKNEFQILKFQISN</sequence>
<gene>
    <name evidence="1" type="ORF">BpHYR1_011409</name>
</gene>